<dbReference type="AlphaFoldDB" id="A0A3M7TUL9"/>
<dbReference type="OrthoDB" id="2138957at2"/>
<evidence type="ECO:0000313" key="2">
    <source>
        <dbReference type="EMBL" id="RNA68919.1"/>
    </source>
</evidence>
<feature type="coiled-coil region" evidence="1">
    <location>
        <begin position="62"/>
        <end position="92"/>
    </location>
</feature>
<gene>
    <name evidence="2" type="ORF">EBO34_02860</name>
</gene>
<reference evidence="2 3" key="1">
    <citation type="submission" date="2018-10" db="EMBL/GenBank/DDBJ databases">
        <title>Bacillus Keqinensis sp. nov., a moderately halophilic bacterium isolated from a saline-alkaline lake.</title>
        <authorList>
            <person name="Wang H."/>
        </authorList>
    </citation>
    <scope>NUCLEOTIDE SEQUENCE [LARGE SCALE GENOMIC DNA]</scope>
    <source>
        <strain evidence="2 3">KQ-3</strain>
    </source>
</reference>
<dbReference type="Proteomes" id="UP000278746">
    <property type="component" value="Unassembled WGS sequence"/>
</dbReference>
<dbReference type="Gene3D" id="3.30.1490.480">
    <property type="entry name" value="Endolytic murein transglycosylase"/>
    <property type="match status" value="1"/>
</dbReference>
<dbReference type="EMBL" id="RHIB01000001">
    <property type="protein sequence ID" value="RNA68919.1"/>
    <property type="molecule type" value="Genomic_DNA"/>
</dbReference>
<keyword evidence="1" id="KW-0175">Coiled coil</keyword>
<keyword evidence="3" id="KW-1185">Reference proteome</keyword>
<evidence type="ECO:0000313" key="3">
    <source>
        <dbReference type="Proteomes" id="UP000278746"/>
    </source>
</evidence>
<evidence type="ECO:0000256" key="1">
    <source>
        <dbReference type="SAM" id="Coils"/>
    </source>
</evidence>
<organism evidence="2 3">
    <name type="scientific">Alteribacter keqinensis</name>
    <dbReference type="NCBI Taxonomy" id="2483800"/>
    <lineage>
        <taxon>Bacteria</taxon>
        <taxon>Bacillati</taxon>
        <taxon>Bacillota</taxon>
        <taxon>Bacilli</taxon>
        <taxon>Bacillales</taxon>
        <taxon>Bacillaceae</taxon>
        <taxon>Alteribacter</taxon>
    </lineage>
</organism>
<protein>
    <recommendedName>
        <fullName evidence="4">Endolytic transglycosylase MltG</fullName>
    </recommendedName>
</protein>
<dbReference type="RefSeq" id="WP_122896441.1">
    <property type="nucleotide sequence ID" value="NZ_RHIB01000001.1"/>
</dbReference>
<evidence type="ECO:0008006" key="4">
    <source>
        <dbReference type="Google" id="ProtNLM"/>
    </source>
</evidence>
<sequence length="170" mass="18588">MLSRNGLRGTAAGVFLTTTVFAGAFYFGDNESTAETFEDVTEEEALEVLESSGFVIKTLEEHNELVESEASLEARVRELEELKADAGNEEAADEEDTVGQDMVYQTALVVTSGMTFGDIAGILERTGIIDDRSEFNDYISNNNLEMALRQGEFIFDSSMTIPSIVSELTS</sequence>
<accession>A0A3M7TUL9</accession>
<name>A0A3M7TUL9_9BACI</name>
<comment type="caution">
    <text evidence="2">The sequence shown here is derived from an EMBL/GenBank/DDBJ whole genome shotgun (WGS) entry which is preliminary data.</text>
</comment>
<proteinExistence type="predicted"/>